<dbReference type="RefSeq" id="WP_264017979.1">
    <property type="nucleotide sequence ID" value="NZ_CP096973.1"/>
</dbReference>
<dbReference type="InterPro" id="IPR021352">
    <property type="entry name" value="DUF2971"/>
</dbReference>
<reference evidence="1" key="1">
    <citation type="submission" date="2022-05" db="EMBL/GenBank/DDBJ databases">
        <title>Complete sequence of a novel PHA-producing Halomonas strain.</title>
        <authorList>
            <person name="Zheng Z."/>
        </authorList>
    </citation>
    <scope>NUCLEOTIDE SEQUENCE</scope>
    <source>
        <strain evidence="1">ZZQ-149</strain>
    </source>
</reference>
<dbReference type="Pfam" id="PF11185">
    <property type="entry name" value="DUF2971"/>
    <property type="match status" value="1"/>
</dbReference>
<proteinExistence type="predicted"/>
<accession>A0AA46TP48</accession>
<dbReference type="AlphaFoldDB" id="A0AA46TP48"/>
<gene>
    <name evidence="1" type="ORF">M0220_13840</name>
</gene>
<dbReference type="EMBL" id="CP096973">
    <property type="protein sequence ID" value="UYO73945.1"/>
    <property type="molecule type" value="Genomic_DNA"/>
</dbReference>
<sequence length="262" mass="29188">MILYKYMSAEVARKVLQGNSIAFAIASEFNDPFETIAGYPVHPSNPIGELFDGIRSWDSRHVWTENSGVLSLTRTAKNPLMWSHYANEHHGAVIGFDAQLAGFTDEETCLIPAQHGSIIYTQTRPSTTLTANPKGDPVNVGHTHHYPVGHHEKLSRLFLHKSMRWAYEEEVRVVKCIADKDGAGANASGNFEVVEANGRRLYCYRLPTGSIKEICLGLRHEALSSPQTFSEYSAFAEQVQPGVKILTCRMADKSWDIEVDIP</sequence>
<protein>
    <submittedName>
        <fullName evidence="1">DUF2971 domain-containing protein</fullName>
    </submittedName>
</protein>
<name>A0AA46TP48_9GAMM</name>
<organism evidence="1 2">
    <name type="scientific">Halomonas qinghailakensis</name>
    <dbReference type="NCBI Taxonomy" id="2937790"/>
    <lineage>
        <taxon>Bacteria</taxon>
        <taxon>Pseudomonadati</taxon>
        <taxon>Pseudomonadota</taxon>
        <taxon>Gammaproteobacteria</taxon>
        <taxon>Oceanospirillales</taxon>
        <taxon>Halomonadaceae</taxon>
        <taxon>Halomonas</taxon>
    </lineage>
</organism>
<dbReference type="KEGG" id="hqn:M0220_13840"/>
<keyword evidence="2" id="KW-1185">Reference proteome</keyword>
<evidence type="ECO:0000313" key="1">
    <source>
        <dbReference type="EMBL" id="UYO73945.1"/>
    </source>
</evidence>
<dbReference type="Proteomes" id="UP001164935">
    <property type="component" value="Chromosome"/>
</dbReference>
<evidence type="ECO:0000313" key="2">
    <source>
        <dbReference type="Proteomes" id="UP001164935"/>
    </source>
</evidence>